<evidence type="ECO:0000256" key="1">
    <source>
        <dbReference type="RuleBase" id="RU369066"/>
    </source>
</evidence>
<dbReference type="Proteomes" id="UP001176940">
    <property type="component" value="Unassembled WGS sequence"/>
</dbReference>
<dbReference type="Pfam" id="PF07051">
    <property type="entry name" value="OCIA"/>
    <property type="match status" value="1"/>
</dbReference>
<name>A0ABN9ME07_9NEOB</name>
<sequence length="209" mass="23541">MGRRDERGVEKEVLGGSEVACSCRKRAEKKAEMADRQCGILMHCPITSHGHREEFGKIIKECKEESFWYRALPLSLTSMLATQVLIHQGYLSTNKRFGSLPKLALAGFLGFTIGKISYFGTCQKKFEKLGVQNPFEAGFTPGIAGPFGPGFFNRNSDQRWHNEIQIAAACQTQRDRHPGRCNVTDRCRSRCKVAECEGYRHECKSSAWT</sequence>
<comment type="subcellular location">
    <subcellularLocation>
        <location evidence="1">Endosome</location>
    </subcellularLocation>
</comment>
<keyword evidence="1" id="KW-0967">Endosome</keyword>
<feature type="domain" description="OCIA" evidence="2">
    <location>
        <begin position="52"/>
        <end position="131"/>
    </location>
</feature>
<comment type="domain">
    <text evidence="1">The OCIA domain is necessary and sufficient for endosomal localization.</text>
</comment>
<comment type="function">
    <text evidence="1">Maintains stem cell potency. Increases STAT3 phosphorylation and controls ERK phosphorylation. May act as a scaffold, increasing STAT3 recruitment onto endosomes.</text>
</comment>
<comment type="caution">
    <text evidence="3">The sequence shown here is derived from an EMBL/GenBank/DDBJ whole genome shotgun (WGS) entry which is preliminary data.</text>
</comment>
<dbReference type="InterPro" id="IPR009764">
    <property type="entry name" value="OCIA_dom"/>
</dbReference>
<comment type="similarity">
    <text evidence="1">Belongs to the OCIAD1 family.</text>
</comment>
<gene>
    <name evidence="3" type="ORF">RIMI_LOCUS19870118</name>
</gene>
<dbReference type="InterPro" id="IPR040187">
    <property type="entry name" value="OCAD1/2"/>
</dbReference>
<evidence type="ECO:0000313" key="4">
    <source>
        <dbReference type="Proteomes" id="UP001176940"/>
    </source>
</evidence>
<accession>A0ABN9ME07</accession>
<keyword evidence="4" id="KW-1185">Reference proteome</keyword>
<dbReference type="PANTHER" id="PTHR13336">
    <property type="entry name" value="OVARIAN CARCINOMA IMMUNOREACTIVE ANTIGEN"/>
    <property type="match status" value="1"/>
</dbReference>
<proteinExistence type="inferred from homology"/>
<protein>
    <recommendedName>
        <fullName evidence="1">OCIA domain-containing protein 1</fullName>
    </recommendedName>
</protein>
<reference evidence="3" key="1">
    <citation type="submission" date="2023-07" db="EMBL/GenBank/DDBJ databases">
        <authorList>
            <person name="Stuckert A."/>
        </authorList>
    </citation>
    <scope>NUCLEOTIDE SEQUENCE</scope>
</reference>
<evidence type="ECO:0000259" key="2">
    <source>
        <dbReference type="Pfam" id="PF07051"/>
    </source>
</evidence>
<organism evidence="3 4">
    <name type="scientific">Ranitomeya imitator</name>
    <name type="common">mimic poison frog</name>
    <dbReference type="NCBI Taxonomy" id="111125"/>
    <lineage>
        <taxon>Eukaryota</taxon>
        <taxon>Metazoa</taxon>
        <taxon>Chordata</taxon>
        <taxon>Craniata</taxon>
        <taxon>Vertebrata</taxon>
        <taxon>Euteleostomi</taxon>
        <taxon>Amphibia</taxon>
        <taxon>Batrachia</taxon>
        <taxon>Anura</taxon>
        <taxon>Neobatrachia</taxon>
        <taxon>Hyloidea</taxon>
        <taxon>Dendrobatidae</taxon>
        <taxon>Dendrobatinae</taxon>
        <taxon>Ranitomeya</taxon>
    </lineage>
</organism>
<comment type="subunit">
    <text evidence="1">Interacts with STAT3.</text>
</comment>
<dbReference type="PANTHER" id="PTHR13336:SF2">
    <property type="entry name" value="OCIA DOMAIN-CONTAINING PROTEIN 2"/>
    <property type="match status" value="1"/>
</dbReference>
<evidence type="ECO:0000313" key="3">
    <source>
        <dbReference type="EMBL" id="CAJ0965020.1"/>
    </source>
</evidence>
<dbReference type="EMBL" id="CAUEEQ010064737">
    <property type="protein sequence ID" value="CAJ0965020.1"/>
    <property type="molecule type" value="Genomic_DNA"/>
</dbReference>